<accession>A0A2U1UYM4</accession>
<evidence type="ECO:0000256" key="1">
    <source>
        <dbReference type="SAM" id="SignalP"/>
    </source>
</evidence>
<keyword evidence="1" id="KW-0732">Signal</keyword>
<name>A0A2U1UYM4_9PROT</name>
<keyword evidence="3" id="KW-1185">Reference proteome</keyword>
<evidence type="ECO:0000313" key="3">
    <source>
        <dbReference type="Proteomes" id="UP000245048"/>
    </source>
</evidence>
<organism evidence="2 3">
    <name type="scientific">Teichococcus aestuarii</name>
    <dbReference type="NCBI Taxonomy" id="568898"/>
    <lineage>
        <taxon>Bacteria</taxon>
        <taxon>Pseudomonadati</taxon>
        <taxon>Pseudomonadota</taxon>
        <taxon>Alphaproteobacteria</taxon>
        <taxon>Acetobacterales</taxon>
        <taxon>Roseomonadaceae</taxon>
        <taxon>Roseomonas</taxon>
    </lineage>
</organism>
<sequence length="119" mass="11801">MGMPVLRRLLLVLTALAFVLVTALPGTASAMPMPGGAVMAAGLQPCGDCSAGAPASTGSTKMVPCSALVCSGAFFSLPASTVLGTPVAVTVEYAVVAPASQRGRALPPDPFPPRPIPLV</sequence>
<dbReference type="AlphaFoldDB" id="A0A2U1UYM4"/>
<proteinExistence type="predicted"/>
<protein>
    <recommendedName>
        <fullName evidence="4">DUF2946 domain-containing protein</fullName>
    </recommendedName>
</protein>
<evidence type="ECO:0000313" key="2">
    <source>
        <dbReference type="EMBL" id="PWC26750.1"/>
    </source>
</evidence>
<dbReference type="Proteomes" id="UP000245048">
    <property type="component" value="Unassembled WGS sequence"/>
</dbReference>
<evidence type="ECO:0008006" key="4">
    <source>
        <dbReference type="Google" id="ProtNLM"/>
    </source>
</evidence>
<comment type="caution">
    <text evidence="2">The sequence shown here is derived from an EMBL/GenBank/DDBJ whole genome shotgun (WGS) entry which is preliminary data.</text>
</comment>
<gene>
    <name evidence="2" type="ORF">CR165_21495</name>
</gene>
<feature type="signal peptide" evidence="1">
    <location>
        <begin position="1"/>
        <end position="30"/>
    </location>
</feature>
<feature type="chain" id="PRO_5015719125" description="DUF2946 domain-containing protein" evidence="1">
    <location>
        <begin position="31"/>
        <end position="119"/>
    </location>
</feature>
<reference evidence="3" key="1">
    <citation type="submission" date="2017-10" db="EMBL/GenBank/DDBJ databases">
        <authorList>
            <person name="Toshchakov S.V."/>
            <person name="Goeva M.A."/>
        </authorList>
    </citation>
    <scope>NUCLEOTIDE SEQUENCE [LARGE SCALE GENOMIC DNA]</scope>
    <source>
        <strain evidence="3">JR1/69-1-13</strain>
    </source>
</reference>
<dbReference type="EMBL" id="PDOA01000025">
    <property type="protein sequence ID" value="PWC26750.1"/>
    <property type="molecule type" value="Genomic_DNA"/>
</dbReference>